<keyword evidence="5" id="KW-1185">Reference proteome</keyword>
<comment type="subcellular location">
    <subcellularLocation>
        <location evidence="1">Endomembrane system</location>
    </subcellularLocation>
</comment>
<dbReference type="EMBL" id="JBBWWR010000012">
    <property type="protein sequence ID" value="KAK8958934.1"/>
    <property type="molecule type" value="Genomic_DNA"/>
</dbReference>
<dbReference type="Gene3D" id="1.25.40.270">
    <property type="entry name" value="Vacuolar protein sorting-associated protein vta1"/>
    <property type="match status" value="1"/>
</dbReference>
<organism evidence="4 5">
    <name type="scientific">Platanthera guangdongensis</name>
    <dbReference type="NCBI Taxonomy" id="2320717"/>
    <lineage>
        <taxon>Eukaryota</taxon>
        <taxon>Viridiplantae</taxon>
        <taxon>Streptophyta</taxon>
        <taxon>Embryophyta</taxon>
        <taxon>Tracheophyta</taxon>
        <taxon>Spermatophyta</taxon>
        <taxon>Magnoliopsida</taxon>
        <taxon>Liliopsida</taxon>
        <taxon>Asparagales</taxon>
        <taxon>Orchidaceae</taxon>
        <taxon>Orchidoideae</taxon>
        <taxon>Orchideae</taxon>
        <taxon>Orchidinae</taxon>
        <taxon>Platanthera</taxon>
    </lineage>
</organism>
<gene>
    <name evidence="4" type="primary">CALS3</name>
    <name evidence="4" type="ORF">KSP40_PGU003190</name>
</gene>
<comment type="caution">
    <text evidence="4">The sequence shown here is derived from an EMBL/GenBank/DDBJ whole genome shotgun (WGS) entry which is preliminary data.</text>
</comment>
<evidence type="ECO:0000256" key="3">
    <source>
        <dbReference type="SAM" id="MobiDB-lite"/>
    </source>
</evidence>
<name>A0ABR2M489_9ASPA</name>
<proteinExistence type="predicted"/>
<protein>
    <submittedName>
        <fullName evidence="4">Callose synthase 3</fullName>
    </submittedName>
</protein>
<evidence type="ECO:0000313" key="4">
    <source>
        <dbReference type="EMBL" id="KAK8958934.1"/>
    </source>
</evidence>
<reference evidence="4 5" key="1">
    <citation type="journal article" date="2022" name="Nat. Plants">
        <title>Genomes of leafy and leafless Platanthera orchids illuminate the evolution of mycoheterotrophy.</title>
        <authorList>
            <person name="Li M.H."/>
            <person name="Liu K.W."/>
            <person name="Li Z."/>
            <person name="Lu H.C."/>
            <person name="Ye Q.L."/>
            <person name="Zhang D."/>
            <person name="Wang J.Y."/>
            <person name="Li Y.F."/>
            <person name="Zhong Z.M."/>
            <person name="Liu X."/>
            <person name="Yu X."/>
            <person name="Liu D.K."/>
            <person name="Tu X.D."/>
            <person name="Liu B."/>
            <person name="Hao Y."/>
            <person name="Liao X.Y."/>
            <person name="Jiang Y.T."/>
            <person name="Sun W.H."/>
            <person name="Chen J."/>
            <person name="Chen Y.Q."/>
            <person name="Ai Y."/>
            <person name="Zhai J.W."/>
            <person name="Wu S.S."/>
            <person name="Zhou Z."/>
            <person name="Hsiao Y.Y."/>
            <person name="Wu W.L."/>
            <person name="Chen Y.Y."/>
            <person name="Lin Y.F."/>
            <person name="Hsu J.L."/>
            <person name="Li C.Y."/>
            <person name="Wang Z.W."/>
            <person name="Zhao X."/>
            <person name="Zhong W.Y."/>
            <person name="Ma X.K."/>
            <person name="Ma L."/>
            <person name="Huang J."/>
            <person name="Chen G.Z."/>
            <person name="Huang M.Z."/>
            <person name="Huang L."/>
            <person name="Peng D.H."/>
            <person name="Luo Y.B."/>
            <person name="Zou S.Q."/>
            <person name="Chen S.P."/>
            <person name="Lan S."/>
            <person name="Tsai W.C."/>
            <person name="Van de Peer Y."/>
            <person name="Liu Z.J."/>
        </authorList>
    </citation>
    <scope>NUCLEOTIDE SEQUENCE [LARGE SCALE GENOMIC DNA]</scope>
    <source>
        <strain evidence="4">Lor288</strain>
    </source>
</reference>
<accession>A0ABR2M489</accession>
<feature type="compositionally biased region" description="Polar residues" evidence="3">
    <location>
        <begin position="249"/>
        <end position="262"/>
    </location>
</feature>
<keyword evidence="2" id="KW-0472">Membrane</keyword>
<evidence type="ECO:0000256" key="2">
    <source>
        <dbReference type="ARBA" id="ARBA00023136"/>
    </source>
</evidence>
<dbReference type="InterPro" id="IPR023175">
    <property type="entry name" value="Vta1/CALS_N_sf"/>
</dbReference>
<feature type="region of interest" description="Disordered" evidence="3">
    <location>
        <begin position="231"/>
        <end position="262"/>
    </location>
</feature>
<evidence type="ECO:0000256" key="1">
    <source>
        <dbReference type="ARBA" id="ARBA00004308"/>
    </source>
</evidence>
<dbReference type="Proteomes" id="UP001412067">
    <property type="component" value="Unassembled WGS sequence"/>
</dbReference>
<evidence type="ECO:0000313" key="5">
    <source>
        <dbReference type="Proteomes" id="UP001412067"/>
    </source>
</evidence>
<feature type="compositionally biased region" description="Low complexity" evidence="3">
    <location>
        <begin position="231"/>
        <end position="246"/>
    </location>
</feature>
<sequence length="262" mass="29741">MKSHVGSKSIARTVYEMFLWDNEPIFRERLKSSDAQEMRCFYQHYYSKYIEALQNLVDKADRALLMKSYQTAAALFEVLKAVNLTQYLEIQADVIAFRNTRGLPWPKDHEKKLDEDLLDWLHEMFGFQRDTRAIVDRFATDKDNSRCNHCCSQSTTPLNFILNSIYSRPIPHFFALRHFPAANQLSPSSARSSLACSSLLYARSMFACFSHTPARGGAPCSAAFRRSPMSGSPCGSGRSPPGCGRMWAQPTQKGAQTTRMRA</sequence>